<dbReference type="Proteomes" id="UP001316087">
    <property type="component" value="Unassembled WGS sequence"/>
</dbReference>
<keyword evidence="4" id="KW-1185">Reference proteome</keyword>
<sequence length="643" mass="71958">MKKYLAVLFTAVLAMSLFFVSPSYAAETNKNLVEQKVTVIINGEIISFNDPILNNSGTILLPMRDFYEAIGAEVSWNQIDKIATSERNGQIVELTINSKTAKVNGDNAQLLVAPMIYKDRTYIPMRFVSENSDGQVYWNQENKVVEIILNEDTNDGQSPGEEEPEEPAPIIPEEKYILYMNNQRVEMELPPITKDGRMYIPVNYFSDYLQDSFNQWVNETSLDLTISGITFNFTENSNKIYINGELYSGNEKPFIQYGEMYVPVKFIVDSFKNGGSLRYVQEDRTIYISLYDYIMTSDFLEKSYGSLNVPQLVENAALDGKRELFVSDNPEELTPTIIMSANETLAENHVQGVTSTKEHRVYGWHINKLGDRAKIGITIQNTSSSEIQVMNSKGVSQTTSNSWSTFDVGLPLSDAVLTNTLRDAKESKMTIAPGETKIIQSYDIGKNYLLGFTHDFDIRSVTGAEVNYTIRTVISLDSEPKLEAIQTPAVRINEYAAHPRGVWPSSALKVTLPSYTVDSEQVGYNISNGKTDHFLTAENSLDKMNGTVGNPGHFGMTYKVDIPVVNNTGKLKYVVVKITGRGGFYSGAVKMNGRTYLIPTLKPGQEYVQLPVHRSKKMNDVINLEIIHAGGSNLPVAIYVETR</sequence>
<evidence type="ECO:0000259" key="2">
    <source>
        <dbReference type="Pfam" id="PF07833"/>
    </source>
</evidence>
<dbReference type="InterPro" id="IPR036582">
    <property type="entry name" value="Mao_N_sf"/>
</dbReference>
<feature type="domain" description="Copper amine oxidase-like N-terminal" evidence="2">
    <location>
        <begin position="180"/>
        <end position="288"/>
    </location>
</feature>
<dbReference type="Pfam" id="PF07833">
    <property type="entry name" value="Cu_amine_oxidN1"/>
    <property type="match status" value="2"/>
</dbReference>
<organism evidence="3 4">
    <name type="scientific">Solibacillus palustris</name>
    <dbReference type="NCBI Taxonomy" id="2908203"/>
    <lineage>
        <taxon>Bacteria</taxon>
        <taxon>Bacillati</taxon>
        <taxon>Bacillota</taxon>
        <taxon>Bacilli</taxon>
        <taxon>Bacillales</taxon>
        <taxon>Caryophanaceae</taxon>
        <taxon>Solibacillus</taxon>
    </lineage>
</organism>
<evidence type="ECO:0000313" key="4">
    <source>
        <dbReference type="Proteomes" id="UP001316087"/>
    </source>
</evidence>
<accession>A0ABS9U9H4</accession>
<reference evidence="3 4" key="1">
    <citation type="submission" date="2022-03" db="EMBL/GenBank/DDBJ databases">
        <authorList>
            <person name="Jo J.-H."/>
            <person name="Im W.-T."/>
        </authorList>
    </citation>
    <scope>NUCLEOTIDE SEQUENCE [LARGE SCALE GENOMIC DNA]</scope>
    <source>
        <strain evidence="3 4">MA9</strain>
    </source>
</reference>
<dbReference type="RefSeq" id="WP_241367632.1">
    <property type="nucleotide sequence ID" value="NZ_JAKZFC010000001.1"/>
</dbReference>
<feature type="signal peptide" evidence="1">
    <location>
        <begin position="1"/>
        <end position="25"/>
    </location>
</feature>
<name>A0ABS9U9H4_9BACL</name>
<feature type="domain" description="Copper amine oxidase-like N-terminal" evidence="2">
    <location>
        <begin position="41"/>
        <end position="147"/>
    </location>
</feature>
<protein>
    <submittedName>
        <fullName evidence="3">Copper amine oxidase N-terminal domain-containing protein</fullName>
    </submittedName>
</protein>
<feature type="chain" id="PRO_5046309463" evidence="1">
    <location>
        <begin position="26"/>
        <end position="643"/>
    </location>
</feature>
<evidence type="ECO:0000256" key="1">
    <source>
        <dbReference type="SAM" id="SignalP"/>
    </source>
</evidence>
<dbReference type="InterPro" id="IPR012854">
    <property type="entry name" value="Cu_amine_oxidase-like_N"/>
</dbReference>
<gene>
    <name evidence="3" type="ORF">LZ480_01855</name>
</gene>
<comment type="caution">
    <text evidence="3">The sequence shown here is derived from an EMBL/GenBank/DDBJ whole genome shotgun (WGS) entry which is preliminary data.</text>
</comment>
<keyword evidence="1" id="KW-0732">Signal</keyword>
<dbReference type="Gene3D" id="3.30.457.10">
    <property type="entry name" value="Copper amine oxidase-like, N-terminal domain"/>
    <property type="match status" value="3"/>
</dbReference>
<proteinExistence type="predicted"/>
<evidence type="ECO:0000313" key="3">
    <source>
        <dbReference type="EMBL" id="MCH7320618.1"/>
    </source>
</evidence>
<dbReference type="SUPFAM" id="SSF55383">
    <property type="entry name" value="Copper amine oxidase, domain N"/>
    <property type="match status" value="2"/>
</dbReference>
<dbReference type="EMBL" id="JAKZFC010000001">
    <property type="protein sequence ID" value="MCH7320618.1"/>
    <property type="molecule type" value="Genomic_DNA"/>
</dbReference>